<keyword evidence="3" id="KW-1185">Reference proteome</keyword>
<evidence type="ECO:0000313" key="3">
    <source>
        <dbReference type="Proteomes" id="UP000507470"/>
    </source>
</evidence>
<sequence length="193" mass="21789">MLSEEHGSSKPIYPETDSDEDKSNRFYGKEKRLNNMLLLFLLMQQLQLYNCEKGKESADVKLCVGIARTERSVASAGLSQRLTKHGNGHICLKVSYPMLEEDCRKIAVTSSRINAVKKPLSDLDACFITGNTIQIKDDVAWGECSNVNAIRRLSPFRLLFTQEKDTDRNNDHSYACNDVLLILSNAFMLLLLL</sequence>
<evidence type="ECO:0000313" key="2">
    <source>
        <dbReference type="EMBL" id="CAC5423996.1"/>
    </source>
</evidence>
<dbReference type="AlphaFoldDB" id="A0A6J8EWD1"/>
<name>A0A6J8EWD1_MYTCO</name>
<accession>A0A6J8EWD1</accession>
<feature type="region of interest" description="Disordered" evidence="1">
    <location>
        <begin position="1"/>
        <end position="23"/>
    </location>
</feature>
<dbReference type="Proteomes" id="UP000507470">
    <property type="component" value="Unassembled WGS sequence"/>
</dbReference>
<evidence type="ECO:0000256" key="1">
    <source>
        <dbReference type="SAM" id="MobiDB-lite"/>
    </source>
</evidence>
<reference evidence="2 3" key="1">
    <citation type="submission" date="2020-06" db="EMBL/GenBank/DDBJ databases">
        <authorList>
            <person name="Li R."/>
            <person name="Bekaert M."/>
        </authorList>
    </citation>
    <scope>NUCLEOTIDE SEQUENCE [LARGE SCALE GENOMIC DNA]</scope>
    <source>
        <strain evidence="3">wild</strain>
    </source>
</reference>
<protein>
    <submittedName>
        <fullName evidence="2">Uncharacterized protein</fullName>
    </submittedName>
</protein>
<proteinExistence type="predicted"/>
<organism evidence="2 3">
    <name type="scientific">Mytilus coruscus</name>
    <name type="common">Sea mussel</name>
    <dbReference type="NCBI Taxonomy" id="42192"/>
    <lineage>
        <taxon>Eukaryota</taxon>
        <taxon>Metazoa</taxon>
        <taxon>Spiralia</taxon>
        <taxon>Lophotrochozoa</taxon>
        <taxon>Mollusca</taxon>
        <taxon>Bivalvia</taxon>
        <taxon>Autobranchia</taxon>
        <taxon>Pteriomorphia</taxon>
        <taxon>Mytilida</taxon>
        <taxon>Mytiloidea</taxon>
        <taxon>Mytilidae</taxon>
        <taxon>Mytilinae</taxon>
        <taxon>Mytilus</taxon>
    </lineage>
</organism>
<gene>
    <name evidence="2" type="ORF">MCOR_55951</name>
</gene>
<dbReference type="EMBL" id="CACVKT020009955">
    <property type="protein sequence ID" value="CAC5423996.1"/>
    <property type="molecule type" value="Genomic_DNA"/>
</dbReference>